<name>A0A6A0A8M5_HAELA</name>
<accession>A0A6A0A8M5</accession>
<feature type="region of interest" description="Disordered" evidence="1">
    <location>
        <begin position="160"/>
        <end position="183"/>
    </location>
</feature>
<dbReference type="Pfam" id="PF05699">
    <property type="entry name" value="Dimer_Tnp_hAT"/>
    <property type="match status" value="1"/>
</dbReference>
<gene>
    <name evidence="3" type="ORF">HaLaN_27654</name>
</gene>
<evidence type="ECO:0000256" key="1">
    <source>
        <dbReference type="SAM" id="MobiDB-lite"/>
    </source>
</evidence>
<sequence length="183" mass="21173">MEYGHHDALYLAAALDPNFRDKHNTLTTDQLRATEDLAARLASADGRGNDSAADQARYEFHTWCGGDYMTRMKLTPRFFSPLLLRDVVRWWGWYGKQTPVLMEVAQRVFRTPATSAGVERLFSVFKMLWSDKRNRLLMGRMWAMAYVFFNTRALKRDEQPFAPTAAREEQREEWMASQPVGAA</sequence>
<dbReference type="InterPro" id="IPR012337">
    <property type="entry name" value="RNaseH-like_sf"/>
</dbReference>
<dbReference type="EMBL" id="BLLF01004162">
    <property type="protein sequence ID" value="GFH29060.1"/>
    <property type="molecule type" value="Genomic_DNA"/>
</dbReference>
<keyword evidence="4" id="KW-1185">Reference proteome</keyword>
<comment type="caution">
    <text evidence="3">The sequence shown here is derived from an EMBL/GenBank/DDBJ whole genome shotgun (WGS) entry which is preliminary data.</text>
</comment>
<protein>
    <submittedName>
        <fullName evidence="3">Dimer_Tnp_hAT domain-containing protein</fullName>
    </submittedName>
</protein>
<dbReference type="InterPro" id="IPR008906">
    <property type="entry name" value="HATC_C_dom"/>
</dbReference>
<evidence type="ECO:0000259" key="2">
    <source>
        <dbReference type="Pfam" id="PF05699"/>
    </source>
</evidence>
<feature type="domain" description="HAT C-terminal dimerisation" evidence="2">
    <location>
        <begin position="85"/>
        <end position="138"/>
    </location>
</feature>
<reference evidence="3 4" key="1">
    <citation type="submission" date="2020-02" db="EMBL/GenBank/DDBJ databases">
        <title>Draft genome sequence of Haematococcus lacustris strain NIES-144.</title>
        <authorList>
            <person name="Morimoto D."/>
            <person name="Nakagawa S."/>
            <person name="Yoshida T."/>
            <person name="Sawayama S."/>
        </authorList>
    </citation>
    <scope>NUCLEOTIDE SEQUENCE [LARGE SCALE GENOMIC DNA]</scope>
    <source>
        <strain evidence="3 4">NIES-144</strain>
    </source>
</reference>
<dbReference type="GO" id="GO:0046983">
    <property type="term" value="F:protein dimerization activity"/>
    <property type="evidence" value="ECO:0007669"/>
    <property type="project" value="InterPro"/>
</dbReference>
<dbReference type="SUPFAM" id="SSF53098">
    <property type="entry name" value="Ribonuclease H-like"/>
    <property type="match status" value="1"/>
</dbReference>
<organism evidence="3 4">
    <name type="scientific">Haematococcus lacustris</name>
    <name type="common">Green alga</name>
    <name type="synonym">Haematococcus pluvialis</name>
    <dbReference type="NCBI Taxonomy" id="44745"/>
    <lineage>
        <taxon>Eukaryota</taxon>
        <taxon>Viridiplantae</taxon>
        <taxon>Chlorophyta</taxon>
        <taxon>core chlorophytes</taxon>
        <taxon>Chlorophyceae</taxon>
        <taxon>CS clade</taxon>
        <taxon>Chlamydomonadales</taxon>
        <taxon>Haematococcaceae</taxon>
        <taxon>Haematococcus</taxon>
    </lineage>
</organism>
<evidence type="ECO:0000313" key="3">
    <source>
        <dbReference type="EMBL" id="GFH29060.1"/>
    </source>
</evidence>
<dbReference type="AlphaFoldDB" id="A0A6A0A8M5"/>
<evidence type="ECO:0000313" key="4">
    <source>
        <dbReference type="Proteomes" id="UP000485058"/>
    </source>
</evidence>
<dbReference type="Proteomes" id="UP000485058">
    <property type="component" value="Unassembled WGS sequence"/>
</dbReference>
<proteinExistence type="predicted"/>